<dbReference type="Proteomes" id="UP001500945">
    <property type="component" value="Unassembled WGS sequence"/>
</dbReference>
<protein>
    <submittedName>
        <fullName evidence="1">Uncharacterized protein</fullName>
    </submittedName>
</protein>
<reference evidence="2" key="1">
    <citation type="journal article" date="2019" name="Int. J. Syst. Evol. Microbiol.">
        <title>The Global Catalogue of Microorganisms (GCM) 10K type strain sequencing project: providing services to taxonomists for standard genome sequencing and annotation.</title>
        <authorList>
            <consortium name="The Broad Institute Genomics Platform"/>
            <consortium name="The Broad Institute Genome Sequencing Center for Infectious Disease"/>
            <person name="Wu L."/>
            <person name="Ma J."/>
        </authorList>
    </citation>
    <scope>NUCLEOTIDE SEQUENCE [LARGE SCALE GENOMIC DNA]</scope>
    <source>
        <strain evidence="2">JCM 17809</strain>
    </source>
</reference>
<sequence>MRLLLPAPGLRPLFYEVNVSEEPAALSITGFNHSHGVVSQADVVPDGEFGVTSTLILGEDAVAVRIALSQSGGGLAAMEGTISGQPFAFVNTPSRRPQVARAPTLGESDTAVLGHWQPVARGLRILAFALRSYESIDEGWSASPCRLVLGAIAVGASAFRTADTDPQALDDYREAIRAADAWLVQGNCVDRVAPLSHLEPT</sequence>
<dbReference type="EMBL" id="BAABGM010000015">
    <property type="protein sequence ID" value="GAA4408710.1"/>
    <property type="molecule type" value="Genomic_DNA"/>
</dbReference>
<gene>
    <name evidence="1" type="ORF">GCM10023168_26480</name>
</gene>
<evidence type="ECO:0000313" key="2">
    <source>
        <dbReference type="Proteomes" id="UP001500945"/>
    </source>
</evidence>
<evidence type="ECO:0000313" key="1">
    <source>
        <dbReference type="EMBL" id="GAA4408710.1"/>
    </source>
</evidence>
<accession>A0ABP8KKY7</accession>
<organism evidence="1 2">
    <name type="scientific">Fodinibacter luteus</name>
    <dbReference type="NCBI Taxonomy" id="552064"/>
    <lineage>
        <taxon>Bacteria</taxon>
        <taxon>Bacillati</taxon>
        <taxon>Actinomycetota</taxon>
        <taxon>Actinomycetes</taxon>
        <taxon>Micrococcales</taxon>
        <taxon>Intrasporangiaceae</taxon>
        <taxon>Fodinibacter (ex Wang et al. 2009)</taxon>
    </lineage>
</organism>
<keyword evidence="2" id="KW-1185">Reference proteome</keyword>
<comment type="caution">
    <text evidence="1">The sequence shown here is derived from an EMBL/GenBank/DDBJ whole genome shotgun (WGS) entry which is preliminary data.</text>
</comment>
<proteinExistence type="predicted"/>
<name>A0ABP8KKY7_9MICO</name>
<dbReference type="RefSeq" id="WP_345206757.1">
    <property type="nucleotide sequence ID" value="NZ_BAABGM010000015.1"/>
</dbReference>